<evidence type="ECO:0000259" key="7">
    <source>
        <dbReference type="PROSITE" id="PS51645"/>
    </source>
</evidence>
<comment type="similarity">
    <text evidence="1 6">Belongs to the DNA photolyase class-1 family.</text>
</comment>
<dbReference type="Gene3D" id="1.10.579.10">
    <property type="entry name" value="DNA Cyclobutane Dipyrimidine Photolyase, subunit A, domain 3"/>
    <property type="match status" value="1"/>
</dbReference>
<comment type="function">
    <text evidence="6">May have a photoreceptor function.</text>
</comment>
<dbReference type="Gene3D" id="1.25.40.80">
    <property type="match status" value="1"/>
</dbReference>
<dbReference type="InterPro" id="IPR014729">
    <property type="entry name" value="Rossmann-like_a/b/a_fold"/>
</dbReference>
<sequence>MRYEKALVWLRNDLRWDDNLTIKKATELAKSIVPVYCLDPRQFGPGDFGLQKTGIHRARFLLETLRDLQEQIAAKGGKLLLLRGHPEKEIPALARDLGAGVICFSQKVTEEEIKVEEVLEKEAWQHGIATESYWQSTLFHIDDLPFPVTQLPEMFTRFRKECEKLVQIRPMETISDPVRFTPLPENHSIELPDLQELGCSHAGQEPAGDMIFKGGSGAAWERIHHYFWQTEALASYKQTRNGLLGADYSSKFSLWLGLGALSARQIYWEIRRFESEKTKNQSTYWLIFELIWRDFFRFIAKKHGNRIFQIQGIQDKPGYWKEDREVFLKWTAGETGIPFIDANMRELNQTGFMSNRGRQLVASFLVNDLEIDWRWGAAYFEQQLIDYDPCSNWGNWMYIAGVGNDPRQDRYFNILLQAKKYDPQGEYIARWIPELAKLKGFDRHVPFQLTSETLKKNRLRLGNGYPVPLVSLENWSI</sequence>
<evidence type="ECO:0000256" key="5">
    <source>
        <dbReference type="ARBA" id="ARBA00022991"/>
    </source>
</evidence>
<dbReference type="SUPFAM" id="SSF52425">
    <property type="entry name" value="Cryptochrome/photolyase, N-terminal domain"/>
    <property type="match status" value="1"/>
</dbReference>
<evidence type="ECO:0000256" key="6">
    <source>
        <dbReference type="RuleBase" id="RU367151"/>
    </source>
</evidence>
<dbReference type="InterPro" id="IPR006050">
    <property type="entry name" value="DNA_photolyase_N"/>
</dbReference>
<comment type="cofactor">
    <cofactor evidence="6">
        <name>(6R)-5,10-methylene-5,6,7,8-tetrahydrofolate</name>
        <dbReference type="ChEBI" id="CHEBI:15636"/>
    </cofactor>
    <text evidence="6">Binds 1 5,10-methenyltetrahydrofolate (MTHF) per subunit.</text>
</comment>
<dbReference type="PANTHER" id="PTHR11455:SF22">
    <property type="entry name" value="CRYPTOCHROME DASH"/>
    <property type="match status" value="1"/>
</dbReference>
<comment type="cofactor">
    <cofactor evidence="6">
        <name>FAD</name>
        <dbReference type="ChEBI" id="CHEBI:57692"/>
    </cofactor>
    <text evidence="6">Binds 1 FAD per subunit.</text>
</comment>
<organism evidence="8 9">
    <name type="scientific">Cyclobacterium jeungdonense</name>
    <dbReference type="NCBI Taxonomy" id="708087"/>
    <lineage>
        <taxon>Bacteria</taxon>
        <taxon>Pseudomonadati</taxon>
        <taxon>Bacteroidota</taxon>
        <taxon>Cytophagia</taxon>
        <taxon>Cytophagales</taxon>
        <taxon>Cyclobacteriaceae</taxon>
        <taxon>Cyclobacterium</taxon>
    </lineage>
</organism>
<dbReference type="RefSeq" id="WP_163385511.1">
    <property type="nucleotide sequence ID" value="NZ_JAUFQS010000041.1"/>
</dbReference>
<reference evidence="9" key="1">
    <citation type="journal article" date="2019" name="Int. J. Syst. Evol. Microbiol.">
        <title>The Global Catalogue of Microorganisms (GCM) 10K type strain sequencing project: providing services to taxonomists for standard genome sequencing and annotation.</title>
        <authorList>
            <consortium name="The Broad Institute Genomics Platform"/>
            <consortium name="The Broad Institute Genome Sequencing Center for Infectious Disease"/>
            <person name="Wu L."/>
            <person name="Ma J."/>
        </authorList>
    </citation>
    <scope>NUCLEOTIDE SEQUENCE [LARGE SCALE GENOMIC DNA]</scope>
    <source>
        <strain evidence="9">CECT 7706</strain>
    </source>
</reference>
<dbReference type="SUPFAM" id="SSF48173">
    <property type="entry name" value="Cryptochrome/photolyase FAD-binding domain"/>
    <property type="match status" value="1"/>
</dbReference>
<keyword evidence="5 6" id="KW-0157">Chromophore</keyword>
<evidence type="ECO:0000256" key="1">
    <source>
        <dbReference type="ARBA" id="ARBA00005862"/>
    </source>
</evidence>
<feature type="domain" description="Photolyase/cryptochrome alpha/beta" evidence="7">
    <location>
        <begin position="4"/>
        <end position="138"/>
    </location>
</feature>
<evidence type="ECO:0000256" key="3">
    <source>
        <dbReference type="ARBA" id="ARBA00022630"/>
    </source>
</evidence>
<proteinExistence type="inferred from homology"/>
<evidence type="ECO:0000256" key="4">
    <source>
        <dbReference type="ARBA" id="ARBA00022827"/>
    </source>
</evidence>
<dbReference type="Proteomes" id="UP001236663">
    <property type="component" value="Unassembled WGS sequence"/>
</dbReference>
<keyword evidence="4 6" id="KW-0274">FAD</keyword>
<dbReference type="PROSITE" id="PS51645">
    <property type="entry name" value="PHR_CRY_ALPHA_BETA"/>
    <property type="match status" value="1"/>
</dbReference>
<protein>
    <recommendedName>
        <fullName evidence="2 6">Cryptochrome DASH</fullName>
    </recommendedName>
</protein>
<dbReference type="PRINTS" id="PR00147">
    <property type="entry name" value="DNAPHOTLYASE"/>
</dbReference>
<gene>
    <name evidence="8" type="ORF">QWZ15_18240</name>
</gene>
<evidence type="ECO:0000313" key="8">
    <source>
        <dbReference type="EMBL" id="MDN3689770.1"/>
    </source>
</evidence>
<dbReference type="InterPro" id="IPR036134">
    <property type="entry name" value="Crypto/Photolyase_FAD-like_sf"/>
</dbReference>
<name>A0ABT8CAH1_9BACT</name>
<dbReference type="Pfam" id="PF03441">
    <property type="entry name" value="FAD_binding_7"/>
    <property type="match status" value="1"/>
</dbReference>
<dbReference type="InterPro" id="IPR036155">
    <property type="entry name" value="Crypto/Photolyase_N_sf"/>
</dbReference>
<dbReference type="Pfam" id="PF00875">
    <property type="entry name" value="DNA_photolyase"/>
    <property type="match status" value="1"/>
</dbReference>
<evidence type="ECO:0000313" key="9">
    <source>
        <dbReference type="Proteomes" id="UP001236663"/>
    </source>
</evidence>
<dbReference type="PANTHER" id="PTHR11455">
    <property type="entry name" value="CRYPTOCHROME"/>
    <property type="match status" value="1"/>
</dbReference>
<keyword evidence="3 6" id="KW-0285">Flavoprotein</keyword>
<accession>A0ABT8CAH1</accession>
<keyword evidence="9" id="KW-1185">Reference proteome</keyword>
<dbReference type="InterPro" id="IPR014133">
    <property type="entry name" value="Cry_DASH"/>
</dbReference>
<dbReference type="Gene3D" id="3.40.50.620">
    <property type="entry name" value="HUPs"/>
    <property type="match status" value="1"/>
</dbReference>
<dbReference type="InterPro" id="IPR005101">
    <property type="entry name" value="Cryptochr/Photolyase_FAD-bd"/>
</dbReference>
<dbReference type="EMBL" id="JAUFQS010000041">
    <property type="protein sequence ID" value="MDN3689770.1"/>
    <property type="molecule type" value="Genomic_DNA"/>
</dbReference>
<comment type="caution">
    <text evidence="8">The sequence shown here is derived from an EMBL/GenBank/DDBJ whole genome shotgun (WGS) entry which is preliminary data.</text>
</comment>
<evidence type="ECO:0000256" key="2">
    <source>
        <dbReference type="ARBA" id="ARBA00017881"/>
    </source>
</evidence>
<dbReference type="InterPro" id="IPR002081">
    <property type="entry name" value="Cryptochrome/DNA_photolyase_1"/>
</dbReference>
<dbReference type="NCBIfam" id="TIGR02765">
    <property type="entry name" value="crypto_DASH"/>
    <property type="match status" value="1"/>
</dbReference>